<evidence type="ECO:0000256" key="3">
    <source>
        <dbReference type="ARBA" id="ARBA00022643"/>
    </source>
</evidence>
<accession>A0AAC9AYX1</accession>
<dbReference type="AlphaFoldDB" id="A0AAC9AYX1"/>
<organism evidence="9 10">
    <name type="scientific">Sphingopyxis macrogoltabida</name>
    <name type="common">Sphingomonas macrogoltabidus</name>
    <dbReference type="NCBI Taxonomy" id="33050"/>
    <lineage>
        <taxon>Bacteria</taxon>
        <taxon>Pseudomonadati</taxon>
        <taxon>Pseudomonadota</taxon>
        <taxon>Alphaproteobacteria</taxon>
        <taxon>Sphingomonadales</taxon>
        <taxon>Sphingomonadaceae</taxon>
        <taxon>Sphingopyxis</taxon>
    </lineage>
</organism>
<feature type="binding site" evidence="6">
    <location>
        <position position="61"/>
    </location>
    <ligand>
        <name>glyoxylate</name>
        <dbReference type="ChEBI" id="CHEBI:36655"/>
    </ligand>
</feature>
<dbReference type="PANTHER" id="PTHR10578:SF107">
    <property type="entry name" value="2-HYDROXYACID OXIDASE 1"/>
    <property type="match status" value="1"/>
</dbReference>
<geneLocation type="plasmid" evidence="9 10">
    <name>unnamed1</name>
</geneLocation>
<dbReference type="EMBL" id="CP013345">
    <property type="protein sequence ID" value="AMU92616.1"/>
    <property type="molecule type" value="Genomic_DNA"/>
</dbReference>
<feature type="binding site" evidence="6">
    <location>
        <position position="4"/>
    </location>
    <ligand>
        <name>FMN</name>
        <dbReference type="ChEBI" id="CHEBI:58210"/>
    </ligand>
</feature>
<dbReference type="InterPro" id="IPR000262">
    <property type="entry name" value="FMN-dep_DH"/>
</dbReference>
<keyword evidence="2 6" id="KW-0285">Flavoprotein</keyword>
<keyword evidence="10" id="KW-1185">Reference proteome</keyword>
<evidence type="ECO:0000313" key="9">
    <source>
        <dbReference type="EMBL" id="AMU92616.1"/>
    </source>
</evidence>
<evidence type="ECO:0000256" key="4">
    <source>
        <dbReference type="ARBA" id="ARBA00023002"/>
    </source>
</evidence>
<dbReference type="Pfam" id="PF01070">
    <property type="entry name" value="FMN_dh"/>
    <property type="match status" value="1"/>
</dbReference>
<evidence type="ECO:0000313" key="10">
    <source>
        <dbReference type="Proteomes" id="UP000076088"/>
    </source>
</evidence>
<evidence type="ECO:0000256" key="5">
    <source>
        <dbReference type="ARBA" id="ARBA00024042"/>
    </source>
</evidence>
<dbReference type="Gene3D" id="3.20.20.70">
    <property type="entry name" value="Aldolase class I"/>
    <property type="match status" value="1"/>
</dbReference>
<feature type="binding site" evidence="6">
    <location>
        <position position="26"/>
    </location>
    <ligand>
        <name>glyoxylate</name>
        <dbReference type="ChEBI" id="CHEBI:36655"/>
    </ligand>
</feature>
<evidence type="ECO:0000259" key="8">
    <source>
        <dbReference type="PROSITE" id="PS51349"/>
    </source>
</evidence>
<feature type="compositionally biased region" description="Polar residues" evidence="7">
    <location>
        <begin position="288"/>
        <end position="297"/>
    </location>
</feature>
<dbReference type="InterPro" id="IPR013785">
    <property type="entry name" value="Aldolase_TIM"/>
</dbReference>
<feature type="binding site" evidence="6">
    <location>
        <begin position="205"/>
        <end position="209"/>
    </location>
    <ligand>
        <name>FMN</name>
        <dbReference type="ChEBI" id="CHEBI:58210"/>
    </ligand>
</feature>
<sequence length="314" mass="34078">MAVSNFAGSPLEEIVLANPATFFQLYWSGSRDDIAYRVERAKQLGVKALILTLDATAYASRDWGSPSVPERIDLMNAMRFFPVALSRPQWLLRFPLSDRFPDLKVPNLSTAKDGVPAMFEGVMRWVQTPRPAWEGVAWLRRLWGGPLMVKAIFHPDDARRDVDSGASAISVSNYGGNNLDTTPAALRALPTIARPVGGDAEVLFDGGVRRGGDIVKALTLGARAVLVGRLWIFGLAADGERGGVGEVLQILRAGIDDTLVRLGQDSIADVSQDDLLLPRDFELQSTSRRTSAVTKYTSPGPAFAGSRSLERSAL</sequence>
<feature type="binding site" evidence="6">
    <location>
        <position position="172"/>
    </location>
    <ligand>
        <name>FMN</name>
        <dbReference type="ChEBI" id="CHEBI:58210"/>
    </ligand>
</feature>
<feature type="binding site" evidence="6">
    <location>
        <begin position="228"/>
        <end position="229"/>
    </location>
    <ligand>
        <name>FMN</name>
        <dbReference type="ChEBI" id="CHEBI:58210"/>
    </ligand>
</feature>
<feature type="region of interest" description="Disordered" evidence="7">
    <location>
        <begin position="288"/>
        <end position="314"/>
    </location>
</feature>
<dbReference type="InterPro" id="IPR012133">
    <property type="entry name" value="Alpha-hydoxy_acid_DH_FMN"/>
</dbReference>
<feature type="binding site" evidence="6">
    <location>
        <position position="52"/>
    </location>
    <ligand>
        <name>FMN</name>
        <dbReference type="ChEBI" id="CHEBI:58210"/>
    </ligand>
</feature>
<dbReference type="PANTHER" id="PTHR10578">
    <property type="entry name" value="S -2-HYDROXY-ACID OXIDASE-RELATED"/>
    <property type="match status" value="1"/>
</dbReference>
<dbReference type="GO" id="GO:0016491">
    <property type="term" value="F:oxidoreductase activity"/>
    <property type="evidence" value="ECO:0007669"/>
    <property type="project" value="UniProtKB-KW"/>
</dbReference>
<dbReference type="InterPro" id="IPR037396">
    <property type="entry name" value="FMN_HAD"/>
</dbReference>
<keyword evidence="4" id="KW-0560">Oxidoreductase</keyword>
<evidence type="ECO:0000256" key="7">
    <source>
        <dbReference type="SAM" id="MobiDB-lite"/>
    </source>
</evidence>
<proteinExistence type="inferred from homology"/>
<comment type="cofactor">
    <cofactor evidence="1">
        <name>FMN</name>
        <dbReference type="ChEBI" id="CHEBI:58210"/>
    </cofactor>
</comment>
<reference evidence="9 10" key="2">
    <citation type="journal article" date="2016" name="Genome Announc.">
        <title>Complete Genome Sequence of Sphingopyxis macrogoltabida Strain 203N (NBRC 111659), a Polyethylene Glycol Degrader.</title>
        <authorList>
            <person name="Ohtsubo Y."/>
            <person name="Nonoyama S."/>
            <person name="Nagata Y."/>
            <person name="Numata M."/>
            <person name="Tsuchikane K."/>
            <person name="Hosoyama A."/>
            <person name="Yamazoe A."/>
            <person name="Tsuda M."/>
            <person name="Fujita N."/>
            <person name="Kawai F."/>
        </authorList>
    </citation>
    <scope>NUCLEOTIDE SEQUENCE [LARGE SCALE GENOMIC DNA]</scope>
    <source>
        <strain evidence="9 10">203N</strain>
    </source>
</reference>
<keyword evidence="3 6" id="KW-0288">FMN</keyword>
<protein>
    <recommendedName>
        <fullName evidence="8">FMN hydroxy acid dehydrogenase domain-containing protein</fullName>
    </recommendedName>
</protein>
<evidence type="ECO:0000256" key="1">
    <source>
        <dbReference type="ARBA" id="ARBA00001917"/>
    </source>
</evidence>
<dbReference type="PIRSF" id="PIRSF000138">
    <property type="entry name" value="Al-hdrx_acd_dh"/>
    <property type="match status" value="1"/>
</dbReference>
<dbReference type="PROSITE" id="PS51349">
    <property type="entry name" value="FMN_HYDROXY_ACID_DH_2"/>
    <property type="match status" value="1"/>
</dbReference>
<keyword evidence="9" id="KW-0614">Plasmid</keyword>
<dbReference type="GO" id="GO:0010181">
    <property type="term" value="F:FMN binding"/>
    <property type="evidence" value="ECO:0007669"/>
    <property type="project" value="InterPro"/>
</dbReference>
<feature type="domain" description="FMN hydroxy acid dehydrogenase" evidence="8">
    <location>
        <begin position="1"/>
        <end position="280"/>
    </location>
</feature>
<reference evidence="10" key="1">
    <citation type="submission" date="2015-11" db="EMBL/GenBank/DDBJ databases">
        <title>Complete genome sequence of a polyethylene-glycol degrader Sphingopyxis macrogoltabida 203N (NBRC 111659).</title>
        <authorList>
            <person name="Yoshiyuki O."/>
            <person name="Shouta N."/>
            <person name="Nagata Y."/>
            <person name="Numata M."/>
            <person name="Tsuchikane K."/>
            <person name="Hosoyama A."/>
            <person name="Yamazoe A."/>
            <person name="Tsuda M."/>
            <person name="Fujita N."/>
            <person name="Kawai F."/>
        </authorList>
    </citation>
    <scope>NUCLEOTIDE SEQUENCE [LARGE SCALE GENOMIC DNA]</scope>
    <source>
        <strain evidence="10">203N</strain>
        <plasmid evidence="10">unnamed1</plasmid>
    </source>
</reference>
<dbReference type="SUPFAM" id="SSF51395">
    <property type="entry name" value="FMN-linked oxidoreductases"/>
    <property type="match status" value="1"/>
</dbReference>
<gene>
    <name evidence="9" type="ORF">ATM17_30630</name>
</gene>
<dbReference type="Proteomes" id="UP000076088">
    <property type="component" value="Plasmid unnamed1"/>
</dbReference>
<evidence type="ECO:0000256" key="2">
    <source>
        <dbReference type="ARBA" id="ARBA00022630"/>
    </source>
</evidence>
<name>A0AAC9AYX1_SPHMC</name>
<comment type="similarity">
    <text evidence="5">Belongs to the FMN-dependent alpha-hydroxy acid dehydrogenase family.</text>
</comment>
<evidence type="ECO:0000256" key="6">
    <source>
        <dbReference type="PIRSR" id="PIRSR000138-2"/>
    </source>
</evidence>
<feature type="binding site" evidence="6">
    <location>
        <position position="150"/>
    </location>
    <ligand>
        <name>FMN</name>
        <dbReference type="ChEBI" id="CHEBI:58210"/>
    </ligand>
</feature>
<feature type="binding site" evidence="6">
    <location>
        <position position="24"/>
    </location>
    <ligand>
        <name>FMN</name>
        <dbReference type="ChEBI" id="CHEBI:58210"/>
    </ligand>
</feature>